<evidence type="ECO:0000313" key="20">
    <source>
        <dbReference type="RefSeq" id="XP_006859899.1"/>
    </source>
</evidence>
<evidence type="ECO:0000256" key="7">
    <source>
        <dbReference type="ARBA" id="ARBA00022729"/>
    </source>
</evidence>
<feature type="disulfide bond" evidence="14">
    <location>
        <begin position="199"/>
        <end position="237"/>
    </location>
</feature>
<dbReference type="OrthoDB" id="5959102at2759"/>
<feature type="region of interest" description="Disordered" evidence="15">
    <location>
        <begin position="64"/>
        <end position="96"/>
    </location>
</feature>
<keyword evidence="6 16" id="KW-0812">Transmembrane</keyword>
<evidence type="ECO:0000256" key="5">
    <source>
        <dbReference type="ARBA" id="ARBA00022687"/>
    </source>
</evidence>
<feature type="transmembrane region" description="Helical" evidence="16">
    <location>
        <begin position="475"/>
        <end position="496"/>
    </location>
</feature>
<dbReference type="GeneID" id="102814676"/>
<keyword evidence="13" id="KW-0807">Transducer</keyword>
<name>A0A9B0TEP5_CHRAS</name>
<keyword evidence="5" id="KW-0879">Wnt signaling pathway</keyword>
<dbReference type="PROSITE" id="PS50261">
    <property type="entry name" value="G_PROTEIN_RECEP_F2_4"/>
    <property type="match status" value="1"/>
</dbReference>
<reference evidence="20" key="1">
    <citation type="submission" date="2025-08" db="UniProtKB">
        <authorList>
            <consortium name="RefSeq"/>
        </authorList>
    </citation>
    <scope>IDENTIFICATION</scope>
    <source>
        <tissue evidence="20">Spleen</tissue>
    </source>
</reference>
<evidence type="ECO:0000256" key="3">
    <source>
        <dbReference type="ARBA" id="ARBA00022473"/>
    </source>
</evidence>
<dbReference type="AlphaFoldDB" id="A0A9B0TEP5"/>
<gene>
    <name evidence="20" type="primary">FZD9</name>
</gene>
<evidence type="ECO:0000259" key="18">
    <source>
        <dbReference type="PROSITE" id="PS50261"/>
    </source>
</evidence>
<dbReference type="GO" id="GO:0005886">
    <property type="term" value="C:plasma membrane"/>
    <property type="evidence" value="ECO:0007669"/>
    <property type="project" value="UniProtKB-SubCell"/>
</dbReference>
<dbReference type="CTD" id="8326"/>
<keyword evidence="8 16" id="KW-1133">Transmembrane helix</keyword>
<evidence type="ECO:0000256" key="1">
    <source>
        <dbReference type="ARBA" id="ARBA00004651"/>
    </source>
</evidence>
<evidence type="ECO:0000256" key="14">
    <source>
        <dbReference type="PROSITE-ProRule" id="PRU00090"/>
    </source>
</evidence>
<dbReference type="CDD" id="cd15036">
    <property type="entry name" value="7tmF_FZD9"/>
    <property type="match status" value="1"/>
</dbReference>
<dbReference type="InterPro" id="IPR036790">
    <property type="entry name" value="Frizzled_dom_sf"/>
</dbReference>
<organism evidence="19 20">
    <name type="scientific">Chrysochloris asiatica</name>
    <name type="common">Cape golden mole</name>
    <dbReference type="NCBI Taxonomy" id="185453"/>
    <lineage>
        <taxon>Eukaryota</taxon>
        <taxon>Metazoa</taxon>
        <taxon>Chordata</taxon>
        <taxon>Craniata</taxon>
        <taxon>Vertebrata</taxon>
        <taxon>Euteleostomi</taxon>
        <taxon>Mammalia</taxon>
        <taxon>Eutheria</taxon>
        <taxon>Afrotheria</taxon>
        <taxon>Chrysochloridae</taxon>
        <taxon>Chrysochlorinae</taxon>
        <taxon>Chrysochloris</taxon>
    </lineage>
</organism>
<evidence type="ECO:0000256" key="8">
    <source>
        <dbReference type="ARBA" id="ARBA00022989"/>
    </source>
</evidence>
<feature type="transmembrane region" description="Helical" evidence="16">
    <location>
        <begin position="568"/>
        <end position="589"/>
    </location>
</feature>
<dbReference type="RefSeq" id="XP_006859899.1">
    <property type="nucleotide sequence ID" value="XM_006859837.1"/>
</dbReference>
<evidence type="ECO:0000256" key="11">
    <source>
        <dbReference type="ARBA" id="ARBA00023157"/>
    </source>
</evidence>
<feature type="disulfide bond" evidence="14">
    <location>
        <begin position="230"/>
        <end position="254"/>
    </location>
</feature>
<dbReference type="Gene3D" id="1.10.2000.10">
    <property type="entry name" value="Frizzled cysteine-rich domain"/>
    <property type="match status" value="1"/>
</dbReference>
<keyword evidence="11 14" id="KW-1015">Disulfide bond</keyword>
<keyword evidence="9" id="KW-0297">G-protein coupled receptor</keyword>
<evidence type="ECO:0000256" key="2">
    <source>
        <dbReference type="ARBA" id="ARBA00008077"/>
    </source>
</evidence>
<feature type="disulfide bond" evidence="14">
    <location>
        <begin position="154"/>
        <end position="215"/>
    </location>
</feature>
<keyword evidence="10 16" id="KW-0472">Membrane</keyword>
<evidence type="ECO:0000259" key="17">
    <source>
        <dbReference type="PROSITE" id="PS50038"/>
    </source>
</evidence>
<dbReference type="GO" id="GO:0060070">
    <property type="term" value="P:canonical Wnt signaling pathway"/>
    <property type="evidence" value="ECO:0007669"/>
    <property type="project" value="TreeGrafter"/>
</dbReference>
<dbReference type="CDD" id="cd07463">
    <property type="entry name" value="CRD_FZ9"/>
    <property type="match status" value="1"/>
</dbReference>
<evidence type="ECO:0000256" key="12">
    <source>
        <dbReference type="ARBA" id="ARBA00023170"/>
    </source>
</evidence>
<evidence type="ECO:0000256" key="4">
    <source>
        <dbReference type="ARBA" id="ARBA00022475"/>
    </source>
</evidence>
<dbReference type="GO" id="GO:0005615">
    <property type="term" value="C:extracellular space"/>
    <property type="evidence" value="ECO:0007669"/>
    <property type="project" value="TreeGrafter"/>
</dbReference>
<dbReference type="InterPro" id="IPR017981">
    <property type="entry name" value="GPCR_2-like_7TM"/>
</dbReference>
<keyword evidence="4" id="KW-1003">Cell membrane</keyword>
<evidence type="ECO:0000256" key="6">
    <source>
        <dbReference type="ARBA" id="ARBA00022692"/>
    </source>
</evidence>
<keyword evidence="12" id="KW-0675">Receptor</keyword>
<accession>A0A9B0TEP5</accession>
<dbReference type="GO" id="GO:0035567">
    <property type="term" value="P:non-canonical Wnt signaling pathway"/>
    <property type="evidence" value="ECO:0007669"/>
    <property type="project" value="TreeGrafter"/>
</dbReference>
<protein>
    <submittedName>
        <fullName evidence="20">Frizzled-9</fullName>
    </submittedName>
</protein>
<evidence type="ECO:0000256" key="9">
    <source>
        <dbReference type="ARBA" id="ARBA00023040"/>
    </source>
</evidence>
<keyword evidence="3" id="KW-0217">Developmental protein</keyword>
<dbReference type="SMART" id="SM00063">
    <property type="entry name" value="FRI"/>
    <property type="match status" value="1"/>
</dbReference>
<dbReference type="PRINTS" id="PR00489">
    <property type="entry name" value="FRIZZLED"/>
</dbReference>
<keyword evidence="7" id="KW-0732">Signal</keyword>
<feature type="transmembrane region" description="Helical" evidence="16">
    <location>
        <begin position="439"/>
        <end position="463"/>
    </location>
</feature>
<feature type="disulfide bond" evidence="14">
    <location>
        <begin position="226"/>
        <end position="267"/>
    </location>
</feature>
<proteinExistence type="inferred from homology"/>
<dbReference type="Gene3D" id="1.20.1070.10">
    <property type="entry name" value="Rhodopsin 7-helix transmembrane proteins"/>
    <property type="match status" value="1"/>
</dbReference>
<dbReference type="Proteomes" id="UP000504623">
    <property type="component" value="Unplaced"/>
</dbReference>
<evidence type="ECO:0000256" key="15">
    <source>
        <dbReference type="SAM" id="MobiDB-lite"/>
    </source>
</evidence>
<dbReference type="PANTHER" id="PTHR11309:SF79">
    <property type="entry name" value="FRIZZLED-9"/>
    <property type="match status" value="1"/>
</dbReference>
<dbReference type="PANTHER" id="PTHR11309">
    <property type="entry name" value="FRIZZLED"/>
    <property type="match status" value="1"/>
</dbReference>
<feature type="transmembrane region" description="Helical" evidence="16">
    <location>
        <begin position="351"/>
        <end position="375"/>
    </location>
</feature>
<evidence type="ECO:0000256" key="13">
    <source>
        <dbReference type="ARBA" id="ARBA00023224"/>
    </source>
</evidence>
<feature type="region of interest" description="Disordered" evidence="15">
    <location>
        <begin position="294"/>
        <end position="315"/>
    </location>
</feature>
<feature type="transmembrane region" description="Helical" evidence="16">
    <location>
        <begin position="516"/>
        <end position="547"/>
    </location>
</feature>
<feature type="transmembrane region" description="Helical" evidence="16">
    <location>
        <begin position="387"/>
        <end position="407"/>
    </location>
</feature>
<comment type="subcellular location">
    <subcellularLocation>
        <location evidence="1">Cell membrane</location>
        <topology evidence="1">Multi-pass membrane protein</topology>
    </subcellularLocation>
</comment>
<dbReference type="InterPro" id="IPR000539">
    <property type="entry name" value="Frizzled/Smoothened_7TM"/>
</dbReference>
<dbReference type="InterPro" id="IPR041777">
    <property type="entry name" value="FZ9_CRD"/>
</dbReference>
<evidence type="ECO:0000256" key="16">
    <source>
        <dbReference type="SAM" id="Phobius"/>
    </source>
</evidence>
<dbReference type="Pfam" id="PF01534">
    <property type="entry name" value="Frizzled"/>
    <property type="match status" value="1"/>
</dbReference>
<evidence type="ECO:0000256" key="10">
    <source>
        <dbReference type="ARBA" id="ARBA00023136"/>
    </source>
</evidence>
<dbReference type="InterPro" id="IPR020067">
    <property type="entry name" value="Frizzled_dom"/>
</dbReference>
<dbReference type="FunFam" id="1.10.2000.10:FF:000007">
    <property type="entry name" value="Frizzled class receptor 10"/>
    <property type="match status" value="1"/>
</dbReference>
<feature type="domain" description="G-protein coupled receptors family 2 profile 2" evidence="18">
    <location>
        <begin position="351"/>
        <end position="656"/>
    </location>
</feature>
<feature type="domain" description="FZ" evidence="17">
    <location>
        <begin position="154"/>
        <end position="270"/>
    </location>
</feature>
<dbReference type="FunFam" id="1.20.1070.10:FF:000020">
    <property type="entry name" value="Frizzled class receptor 10"/>
    <property type="match status" value="1"/>
</dbReference>
<feature type="compositionally biased region" description="Gly residues" evidence="15">
    <location>
        <begin position="301"/>
        <end position="315"/>
    </location>
</feature>
<keyword evidence="19" id="KW-1185">Reference proteome</keyword>
<feature type="transmembrane region" description="Helical" evidence="16">
    <location>
        <begin position="628"/>
        <end position="649"/>
    </location>
</feature>
<sequence>MALQINRGKWRKGRKLFIMEERTCVQEFVPPGSRGGGVGDQRTVSVLDQLAGVFHSIMGFSGRLPPFSPRQQSGNVRGASPERRARPGSADDCSAGLVAEAPGDGARSGSATARVAAALVALRARHVLSPGGCPELLDTLGRFDPERGRGPAPCQAVEIPMCRGIGYNLTRMPNLLGHESQREAAAKLDEFAPLVQYGCHSHLRFFLCSLYAPMCTDQVSTPIPACRPMCEQARLRCAPIMEQFNFGWPDSLDCAQLPTRNDPHALCMEAPENATAGPAEPHQGRGMLPVAPWPARPAGDGAPGSEGGGSGSGGGCENPEKFQYVEKSRSCAPRCGPGVEVFWSRRDKDFALVWMAVWSALCFFSTAFTVLTFLLEPHRFQYPERPIIFLSMCYNVYSLAFLIRAVAGAQSVACDQEAGALYVIQEGLENTGCTLVFLLLYYFGMASSLWWVVLTLTWFLAAGKKWGHEAIEAHGSYFHMAAWGLPALKTIVILTLRKVAGDELTGLCYVASMDAAALTGFVLVPLACYLVLGTSFLLTGFVALFHIRKIMKTGGTNTEKLEKLMVKIGVFSILYTVPATCVIVCYVYERLNMDFWRLRATEQQCTAAPVPGGRRDCSLPGGSVPTVAVFMLKIFMSLVVGITSGVWVWSSKTFQTWQSLCHRKMAAGRARAKACRTPGGYGRGPHCHYKAPTVVLHMIKADPSLENPTHL</sequence>
<dbReference type="SMART" id="SM01330">
    <property type="entry name" value="Frizzled"/>
    <property type="match status" value="1"/>
</dbReference>
<dbReference type="SUPFAM" id="SSF63501">
    <property type="entry name" value="Frizzled cysteine-rich domain"/>
    <property type="match status" value="1"/>
</dbReference>
<dbReference type="GO" id="GO:0004930">
    <property type="term" value="F:G protein-coupled receptor activity"/>
    <property type="evidence" value="ECO:0007669"/>
    <property type="project" value="UniProtKB-KW"/>
</dbReference>
<evidence type="ECO:0000313" key="19">
    <source>
        <dbReference type="Proteomes" id="UP000504623"/>
    </source>
</evidence>
<feature type="disulfide bond" evidence="14">
    <location>
        <begin position="162"/>
        <end position="208"/>
    </location>
</feature>
<comment type="similarity">
    <text evidence="2">Belongs to the G-protein coupled receptor Fz/Smo family.</text>
</comment>
<dbReference type="Pfam" id="PF01392">
    <property type="entry name" value="Fz"/>
    <property type="match status" value="1"/>
</dbReference>
<dbReference type="GO" id="GO:0017147">
    <property type="term" value="F:Wnt-protein binding"/>
    <property type="evidence" value="ECO:0007669"/>
    <property type="project" value="TreeGrafter"/>
</dbReference>
<dbReference type="InterPro" id="IPR015526">
    <property type="entry name" value="Frizzled/SFRP"/>
</dbReference>
<dbReference type="PROSITE" id="PS50038">
    <property type="entry name" value="FZ"/>
    <property type="match status" value="1"/>
</dbReference>